<dbReference type="Pfam" id="PF13912">
    <property type="entry name" value="zf-C2H2_6"/>
    <property type="match status" value="1"/>
</dbReference>
<evidence type="ECO:0000256" key="6">
    <source>
        <dbReference type="ARBA" id="ARBA00023163"/>
    </source>
</evidence>
<organism evidence="10 11">
    <name type="scientific">Dendrobium thyrsiflorum</name>
    <name type="common">Pinecone-like raceme dendrobium</name>
    <name type="synonym">Orchid</name>
    <dbReference type="NCBI Taxonomy" id="117978"/>
    <lineage>
        <taxon>Eukaryota</taxon>
        <taxon>Viridiplantae</taxon>
        <taxon>Streptophyta</taxon>
        <taxon>Embryophyta</taxon>
        <taxon>Tracheophyta</taxon>
        <taxon>Spermatophyta</taxon>
        <taxon>Magnoliopsida</taxon>
        <taxon>Liliopsida</taxon>
        <taxon>Asparagales</taxon>
        <taxon>Orchidaceae</taxon>
        <taxon>Epidendroideae</taxon>
        <taxon>Malaxideae</taxon>
        <taxon>Dendrobiinae</taxon>
        <taxon>Dendrobium</taxon>
    </lineage>
</organism>
<name>A0ABD0UQH8_DENTH</name>
<gene>
    <name evidence="10" type="ORF">M5K25_015521</name>
</gene>
<dbReference type="GO" id="GO:0005634">
    <property type="term" value="C:nucleus"/>
    <property type="evidence" value="ECO:0007669"/>
    <property type="project" value="UniProtKB-SubCell"/>
</dbReference>
<dbReference type="Gene3D" id="3.30.160.60">
    <property type="entry name" value="Classic Zinc Finger"/>
    <property type="match status" value="1"/>
</dbReference>
<evidence type="ECO:0000256" key="2">
    <source>
        <dbReference type="ARBA" id="ARBA00022723"/>
    </source>
</evidence>
<keyword evidence="7" id="KW-0539">Nucleus</keyword>
<comment type="subcellular location">
    <subcellularLocation>
        <location evidence="1">Nucleus</location>
    </subcellularLocation>
</comment>
<sequence>MHSAKAHTSYLMCSRRNSLCRPLLPSFNYFPSTDVSWEEQAFAKDSSGDLGGCVWPPRSYTCSFCRREFRSAQALGGHMNVHRRDRAKLKEASSHRGETDEDVQLFYQFSSSICSPNPNSDAPGVEVASFLLPKEENYSQQSIVSVSLEIGRENWKTGELDHRRIRDFFYGDGDISSKKVKTDLILTSDRKDTPDNLQNFKSEVIKLSHINPVEELDLELRLGDSPKVKESRRSIIVIE</sequence>
<dbReference type="PROSITE" id="PS50157">
    <property type="entry name" value="ZINC_FINGER_C2H2_2"/>
    <property type="match status" value="1"/>
</dbReference>
<evidence type="ECO:0000256" key="1">
    <source>
        <dbReference type="ARBA" id="ARBA00004123"/>
    </source>
</evidence>
<evidence type="ECO:0000313" key="11">
    <source>
        <dbReference type="Proteomes" id="UP001552299"/>
    </source>
</evidence>
<dbReference type="PANTHER" id="PTHR45801:SF107">
    <property type="entry name" value="TRANSCRIPTIONAL REGULATOR SUPERMAN-LIKE"/>
    <property type="match status" value="1"/>
</dbReference>
<accession>A0ABD0UQH8</accession>
<keyword evidence="6" id="KW-0804">Transcription</keyword>
<evidence type="ECO:0000313" key="10">
    <source>
        <dbReference type="EMBL" id="KAL0915122.1"/>
    </source>
</evidence>
<evidence type="ECO:0000256" key="3">
    <source>
        <dbReference type="ARBA" id="ARBA00022771"/>
    </source>
</evidence>
<dbReference type="AlphaFoldDB" id="A0ABD0UQH8"/>
<keyword evidence="5" id="KW-0805">Transcription regulation</keyword>
<dbReference type="Proteomes" id="UP001552299">
    <property type="component" value="Unassembled WGS sequence"/>
</dbReference>
<evidence type="ECO:0000256" key="5">
    <source>
        <dbReference type="ARBA" id="ARBA00023015"/>
    </source>
</evidence>
<keyword evidence="11" id="KW-1185">Reference proteome</keyword>
<dbReference type="GO" id="GO:0008270">
    <property type="term" value="F:zinc ion binding"/>
    <property type="evidence" value="ECO:0007669"/>
    <property type="project" value="UniProtKB-KW"/>
</dbReference>
<evidence type="ECO:0000256" key="7">
    <source>
        <dbReference type="ARBA" id="ARBA00023242"/>
    </source>
</evidence>
<dbReference type="InterPro" id="IPR013087">
    <property type="entry name" value="Znf_C2H2_type"/>
</dbReference>
<evidence type="ECO:0000259" key="9">
    <source>
        <dbReference type="PROSITE" id="PS50157"/>
    </source>
</evidence>
<protein>
    <recommendedName>
        <fullName evidence="9">C2H2-type domain-containing protein</fullName>
    </recommendedName>
</protein>
<dbReference type="PROSITE" id="PS00028">
    <property type="entry name" value="ZINC_FINGER_C2H2_1"/>
    <property type="match status" value="1"/>
</dbReference>
<evidence type="ECO:0000256" key="8">
    <source>
        <dbReference type="PROSITE-ProRule" id="PRU00042"/>
    </source>
</evidence>
<reference evidence="10 11" key="1">
    <citation type="journal article" date="2024" name="Plant Biotechnol. J.">
        <title>Dendrobium thyrsiflorum genome and its molecular insights into genes involved in important horticultural traits.</title>
        <authorList>
            <person name="Chen B."/>
            <person name="Wang J.Y."/>
            <person name="Zheng P.J."/>
            <person name="Li K.L."/>
            <person name="Liang Y.M."/>
            <person name="Chen X.F."/>
            <person name="Zhang C."/>
            <person name="Zhao X."/>
            <person name="He X."/>
            <person name="Zhang G.Q."/>
            <person name="Liu Z.J."/>
            <person name="Xu Q."/>
        </authorList>
    </citation>
    <scope>NUCLEOTIDE SEQUENCE [LARGE SCALE GENOMIC DNA]</scope>
    <source>
        <strain evidence="10">GZMU011</strain>
    </source>
</reference>
<keyword evidence="2" id="KW-0479">Metal-binding</keyword>
<dbReference type="EMBL" id="JANQDX010000012">
    <property type="protein sequence ID" value="KAL0915122.1"/>
    <property type="molecule type" value="Genomic_DNA"/>
</dbReference>
<evidence type="ECO:0000256" key="4">
    <source>
        <dbReference type="ARBA" id="ARBA00022833"/>
    </source>
</evidence>
<proteinExistence type="predicted"/>
<dbReference type="SMART" id="SM00355">
    <property type="entry name" value="ZnF_C2H2"/>
    <property type="match status" value="1"/>
</dbReference>
<comment type="caution">
    <text evidence="10">The sequence shown here is derived from an EMBL/GenBank/DDBJ whole genome shotgun (WGS) entry which is preliminary data.</text>
</comment>
<dbReference type="PANTHER" id="PTHR45801">
    <property type="entry name" value="OS07G0101800 PROTEIN"/>
    <property type="match status" value="1"/>
</dbReference>
<keyword evidence="4" id="KW-0862">Zinc</keyword>
<dbReference type="InterPro" id="IPR036236">
    <property type="entry name" value="Znf_C2H2_sf"/>
</dbReference>
<keyword evidence="3 8" id="KW-0863">Zinc-finger</keyword>
<feature type="domain" description="C2H2-type" evidence="9">
    <location>
        <begin position="60"/>
        <end position="87"/>
    </location>
</feature>
<dbReference type="SUPFAM" id="SSF57667">
    <property type="entry name" value="beta-beta-alpha zinc fingers"/>
    <property type="match status" value="1"/>
</dbReference>
<dbReference type="InterPro" id="IPR052426">
    <property type="entry name" value="Plant_dev_regulator"/>
</dbReference>